<evidence type="ECO:0000256" key="13">
    <source>
        <dbReference type="SAM" id="SignalP"/>
    </source>
</evidence>
<dbReference type="PANTHER" id="PTHR47245:SF1">
    <property type="entry name" value="FOLDASE PROTEIN PRSA"/>
    <property type="match status" value="1"/>
</dbReference>
<keyword evidence="7 11" id="KW-0472">Membrane</keyword>
<dbReference type="GO" id="GO:0003755">
    <property type="term" value="F:peptidyl-prolyl cis-trans isomerase activity"/>
    <property type="evidence" value="ECO:0007669"/>
    <property type="project" value="UniProtKB-UniRule"/>
</dbReference>
<dbReference type="EC" id="5.2.1.8" evidence="11"/>
<comment type="similarity">
    <text evidence="3 11">Belongs to the PrsA family.</text>
</comment>
<dbReference type="PANTHER" id="PTHR47245">
    <property type="entry name" value="PEPTIDYLPROLYL ISOMERASE"/>
    <property type="match status" value="1"/>
</dbReference>
<dbReference type="PROSITE" id="PS50198">
    <property type="entry name" value="PPIC_PPIASE_2"/>
    <property type="match status" value="1"/>
</dbReference>
<evidence type="ECO:0000259" key="14">
    <source>
        <dbReference type="PROSITE" id="PS50198"/>
    </source>
</evidence>
<name>A0A448V100_9FIRM</name>
<feature type="domain" description="PpiC" evidence="14">
    <location>
        <begin position="181"/>
        <end position="271"/>
    </location>
</feature>
<evidence type="ECO:0000256" key="5">
    <source>
        <dbReference type="ARBA" id="ARBA00022729"/>
    </source>
</evidence>
<dbReference type="RefSeq" id="WP_164715188.1">
    <property type="nucleotide sequence ID" value="NZ_LR134523.1"/>
</dbReference>
<sequence length="382" mass="42539">MKIKNKFVKIAVLSTAFALALTGCSSKDPNLAATVNGKEIAKEEYVQEYKLAAEQAMAQYGDDFLTQEGLDGSGKKMGEVLRENTLKGLIQMEILKQEAAKEKIEVTDEEVDQNISQMAEMYGGKEALDAALEEQNLTMDTLKEYTQRNLLMQKYTEKKMKDLEPTDEEIQKHYDQNKDKFNTVEASHILVEKKEEAEAIKKQLDEGGDFAAIAKEKSKDPGSAEKGGSLGTFSKGQMVKEFDEKVFSMKPGEISDPVKTQYGYHIIKLDKINDDFKSVKDAVKSDLVQTKFQNYMQDLEKKAKVKRIVDTSEEISVEAPKKANADTKADGDKKADTKNTAENKQTDAADTKKSDTKTTDAKAEQSDKKAADTTADAKDEQE</sequence>
<dbReference type="InterPro" id="IPR046357">
    <property type="entry name" value="PPIase_dom_sf"/>
</dbReference>
<dbReference type="InterPro" id="IPR023059">
    <property type="entry name" value="Foldase_PrsA"/>
</dbReference>
<dbReference type="Pfam" id="PF13624">
    <property type="entry name" value="SurA_N_3"/>
    <property type="match status" value="1"/>
</dbReference>
<proteinExistence type="inferred from homology"/>
<dbReference type="Proteomes" id="UP000269544">
    <property type="component" value="Chromosome"/>
</dbReference>
<evidence type="ECO:0000313" key="16">
    <source>
        <dbReference type="Proteomes" id="UP000269544"/>
    </source>
</evidence>
<evidence type="ECO:0000256" key="4">
    <source>
        <dbReference type="ARBA" id="ARBA00022475"/>
    </source>
</evidence>
<protein>
    <recommendedName>
        <fullName evidence="11">Foldase protein PrsA</fullName>
        <ecNumber evidence="11">5.2.1.8</ecNumber>
    </recommendedName>
</protein>
<evidence type="ECO:0000256" key="1">
    <source>
        <dbReference type="ARBA" id="ARBA00000971"/>
    </source>
</evidence>
<keyword evidence="9 11" id="KW-0413">Isomerase</keyword>
<dbReference type="PROSITE" id="PS51257">
    <property type="entry name" value="PROKAR_LIPOPROTEIN"/>
    <property type="match status" value="1"/>
</dbReference>
<evidence type="ECO:0000256" key="11">
    <source>
        <dbReference type="HAMAP-Rule" id="MF_01145"/>
    </source>
</evidence>
<dbReference type="Gene3D" id="1.10.4030.10">
    <property type="entry name" value="Porin chaperone SurA, peptide-binding domain"/>
    <property type="match status" value="1"/>
</dbReference>
<dbReference type="Pfam" id="PF00639">
    <property type="entry name" value="Rotamase"/>
    <property type="match status" value="1"/>
</dbReference>
<comment type="subcellular location">
    <subcellularLocation>
        <location evidence="2 11">Cell membrane</location>
        <topology evidence="2 11">Lipid-anchor</topology>
    </subcellularLocation>
</comment>
<evidence type="ECO:0000256" key="8">
    <source>
        <dbReference type="ARBA" id="ARBA00023139"/>
    </source>
</evidence>
<dbReference type="InterPro" id="IPR000297">
    <property type="entry name" value="PPIase_PpiC"/>
</dbReference>
<evidence type="ECO:0000256" key="6">
    <source>
        <dbReference type="ARBA" id="ARBA00023110"/>
    </source>
</evidence>
<feature type="chain" id="PRO_5039655351" description="Foldase protein PrsA" evidence="13">
    <location>
        <begin position="21"/>
        <end position="382"/>
    </location>
</feature>
<evidence type="ECO:0000256" key="12">
    <source>
        <dbReference type="SAM" id="MobiDB-lite"/>
    </source>
</evidence>
<keyword evidence="8 11" id="KW-0564">Palmitate</keyword>
<feature type="region of interest" description="Disordered" evidence="12">
    <location>
        <begin position="311"/>
        <end position="382"/>
    </location>
</feature>
<keyword evidence="10 11" id="KW-0449">Lipoprotein</keyword>
<keyword evidence="6 11" id="KW-0697">Rotamase</keyword>
<feature type="compositionally biased region" description="Basic and acidic residues" evidence="12">
    <location>
        <begin position="319"/>
        <end position="382"/>
    </location>
</feature>
<comment type="catalytic activity">
    <reaction evidence="1 11">
        <text>[protein]-peptidylproline (omega=180) = [protein]-peptidylproline (omega=0)</text>
        <dbReference type="Rhea" id="RHEA:16237"/>
        <dbReference type="Rhea" id="RHEA-COMP:10747"/>
        <dbReference type="Rhea" id="RHEA-COMP:10748"/>
        <dbReference type="ChEBI" id="CHEBI:83833"/>
        <dbReference type="ChEBI" id="CHEBI:83834"/>
        <dbReference type="EC" id="5.2.1.8"/>
    </reaction>
</comment>
<evidence type="ECO:0000256" key="9">
    <source>
        <dbReference type="ARBA" id="ARBA00023235"/>
    </source>
</evidence>
<dbReference type="SUPFAM" id="SSF109998">
    <property type="entry name" value="Triger factor/SurA peptide-binding domain-like"/>
    <property type="match status" value="1"/>
</dbReference>
<dbReference type="InterPro" id="IPR027304">
    <property type="entry name" value="Trigger_fact/SurA_dom_sf"/>
</dbReference>
<evidence type="ECO:0000256" key="2">
    <source>
        <dbReference type="ARBA" id="ARBA00004193"/>
    </source>
</evidence>
<organism evidence="15 16">
    <name type="scientific">Aedoeadaptatus ivorii</name>
    <dbReference type="NCBI Taxonomy" id="54006"/>
    <lineage>
        <taxon>Bacteria</taxon>
        <taxon>Bacillati</taxon>
        <taxon>Bacillota</taxon>
        <taxon>Tissierellia</taxon>
        <taxon>Tissierellales</taxon>
        <taxon>Peptoniphilaceae</taxon>
        <taxon>Aedoeadaptatus</taxon>
    </lineage>
</organism>
<evidence type="ECO:0000256" key="3">
    <source>
        <dbReference type="ARBA" id="ARBA00006071"/>
    </source>
</evidence>
<dbReference type="SUPFAM" id="SSF54534">
    <property type="entry name" value="FKBP-like"/>
    <property type="match status" value="1"/>
</dbReference>
<evidence type="ECO:0000256" key="7">
    <source>
        <dbReference type="ARBA" id="ARBA00023136"/>
    </source>
</evidence>
<dbReference type="AlphaFoldDB" id="A0A448V100"/>
<keyword evidence="5 11" id="KW-0732">Signal</keyword>
<dbReference type="GO" id="GO:0006457">
    <property type="term" value="P:protein folding"/>
    <property type="evidence" value="ECO:0007669"/>
    <property type="project" value="UniProtKB-UniRule"/>
</dbReference>
<keyword evidence="4 11" id="KW-1003">Cell membrane</keyword>
<reference evidence="15 16" key="1">
    <citation type="submission" date="2018-12" db="EMBL/GenBank/DDBJ databases">
        <authorList>
            <consortium name="Pathogen Informatics"/>
        </authorList>
    </citation>
    <scope>NUCLEOTIDE SEQUENCE [LARGE SCALE GENOMIC DNA]</scope>
    <source>
        <strain evidence="15 16">NCTC13079</strain>
    </source>
</reference>
<evidence type="ECO:0000313" key="15">
    <source>
        <dbReference type="EMBL" id="VEJ35153.1"/>
    </source>
</evidence>
<dbReference type="GO" id="GO:0005886">
    <property type="term" value="C:plasma membrane"/>
    <property type="evidence" value="ECO:0007669"/>
    <property type="project" value="UniProtKB-SubCell"/>
</dbReference>
<dbReference type="Gene3D" id="3.10.50.40">
    <property type="match status" value="1"/>
</dbReference>
<comment type="function">
    <text evidence="11">Plays a major role in protein secretion by helping the post-translocational extracellular folding of several secreted proteins.</text>
</comment>
<dbReference type="EMBL" id="LR134523">
    <property type="protein sequence ID" value="VEJ35153.1"/>
    <property type="molecule type" value="Genomic_DNA"/>
</dbReference>
<accession>A0A448V100</accession>
<evidence type="ECO:0000256" key="10">
    <source>
        <dbReference type="ARBA" id="ARBA00023288"/>
    </source>
</evidence>
<dbReference type="HAMAP" id="MF_01145">
    <property type="entry name" value="Foldase_PrsA"/>
    <property type="match status" value="1"/>
</dbReference>
<dbReference type="InterPro" id="IPR050245">
    <property type="entry name" value="PrsA_foldase"/>
</dbReference>
<dbReference type="KEGG" id="piv:NCTC13079_00537"/>
<feature type="signal peptide" evidence="13">
    <location>
        <begin position="1"/>
        <end position="20"/>
    </location>
</feature>
<keyword evidence="16" id="KW-1185">Reference proteome</keyword>
<gene>
    <name evidence="15" type="primary">prsA1</name>
    <name evidence="11" type="synonym">prsA</name>
    <name evidence="15" type="ORF">NCTC13079_00537</name>
</gene>